<evidence type="ECO:0000313" key="1">
    <source>
        <dbReference type="EMBL" id="GBO33988.1"/>
    </source>
</evidence>
<evidence type="ECO:0000313" key="2">
    <source>
        <dbReference type="Proteomes" id="UP000499080"/>
    </source>
</evidence>
<dbReference type="AlphaFoldDB" id="A0A4Y2WBR0"/>
<name>A0A4Y2WBR0_ARAVE</name>
<keyword evidence="2" id="KW-1185">Reference proteome</keyword>
<accession>A0A4Y2WBR0</accession>
<gene>
    <name evidence="1" type="ORF">AVEN_132938_1</name>
</gene>
<dbReference type="EMBL" id="BGPR01057721">
    <property type="protein sequence ID" value="GBO33988.1"/>
    <property type="molecule type" value="Genomic_DNA"/>
</dbReference>
<proteinExistence type="predicted"/>
<protein>
    <submittedName>
        <fullName evidence="1">Uncharacterized protein</fullName>
    </submittedName>
</protein>
<organism evidence="1 2">
    <name type="scientific">Araneus ventricosus</name>
    <name type="common">Orbweaver spider</name>
    <name type="synonym">Epeira ventricosa</name>
    <dbReference type="NCBI Taxonomy" id="182803"/>
    <lineage>
        <taxon>Eukaryota</taxon>
        <taxon>Metazoa</taxon>
        <taxon>Ecdysozoa</taxon>
        <taxon>Arthropoda</taxon>
        <taxon>Chelicerata</taxon>
        <taxon>Arachnida</taxon>
        <taxon>Araneae</taxon>
        <taxon>Araneomorphae</taxon>
        <taxon>Entelegynae</taxon>
        <taxon>Araneoidea</taxon>
        <taxon>Araneidae</taxon>
        <taxon>Araneus</taxon>
    </lineage>
</organism>
<reference evidence="1 2" key="1">
    <citation type="journal article" date="2019" name="Sci. Rep.">
        <title>Orb-weaving spider Araneus ventricosus genome elucidates the spidroin gene catalogue.</title>
        <authorList>
            <person name="Kono N."/>
            <person name="Nakamura H."/>
            <person name="Ohtoshi R."/>
            <person name="Moran D.A.P."/>
            <person name="Shinohara A."/>
            <person name="Yoshida Y."/>
            <person name="Fujiwara M."/>
            <person name="Mori M."/>
            <person name="Tomita M."/>
            <person name="Arakawa K."/>
        </authorList>
    </citation>
    <scope>NUCLEOTIDE SEQUENCE [LARGE SCALE GENOMIC DNA]</scope>
</reference>
<comment type="caution">
    <text evidence="1">The sequence shown here is derived from an EMBL/GenBank/DDBJ whole genome shotgun (WGS) entry which is preliminary data.</text>
</comment>
<sequence>MVAQFWSSLNVAGNVCTYIASVYTRIGRQGGFSYQKASKEENLRGLLKKGSVSRHLNIGRSDAKGQTKMTLHSIWKCGKDVSHELIFPSINIEGFRLCF</sequence>
<dbReference type="Proteomes" id="UP000499080">
    <property type="component" value="Unassembled WGS sequence"/>
</dbReference>